<dbReference type="Gene3D" id="3.40.50.720">
    <property type="entry name" value="NAD(P)-binding Rossmann-like Domain"/>
    <property type="match status" value="1"/>
</dbReference>
<dbReference type="SUPFAM" id="SSF51735">
    <property type="entry name" value="NAD(P)-binding Rossmann-fold domains"/>
    <property type="match status" value="1"/>
</dbReference>
<dbReference type="InterPro" id="IPR050259">
    <property type="entry name" value="SDR"/>
</dbReference>
<comment type="caution">
    <text evidence="3">The sequence shown here is derived from an EMBL/GenBank/DDBJ whole genome shotgun (WGS) entry which is preliminary data.</text>
</comment>
<dbReference type="PANTHER" id="PTHR42879:SF6">
    <property type="entry name" value="NADPH-DEPENDENT REDUCTASE BACG"/>
    <property type="match status" value="1"/>
</dbReference>
<dbReference type="PRINTS" id="PR00080">
    <property type="entry name" value="SDRFAMILY"/>
</dbReference>
<dbReference type="AlphaFoldDB" id="A0A2T5MG55"/>
<organism evidence="3 4">
    <name type="scientific">Stenotrophobium rhamnosiphilum</name>
    <dbReference type="NCBI Taxonomy" id="2029166"/>
    <lineage>
        <taxon>Bacteria</taxon>
        <taxon>Pseudomonadati</taxon>
        <taxon>Pseudomonadota</taxon>
        <taxon>Gammaproteobacteria</taxon>
        <taxon>Nevskiales</taxon>
        <taxon>Nevskiaceae</taxon>
        <taxon>Stenotrophobium</taxon>
    </lineage>
</organism>
<reference evidence="3 4" key="1">
    <citation type="submission" date="2018-04" db="EMBL/GenBank/DDBJ databases">
        <title>Novel species isolated from glacier.</title>
        <authorList>
            <person name="Liu Q."/>
            <person name="Xin Y.-H."/>
        </authorList>
    </citation>
    <scope>NUCLEOTIDE SEQUENCE [LARGE SCALE GENOMIC DNA]</scope>
    <source>
        <strain evidence="3 4">GT1R17</strain>
    </source>
</reference>
<dbReference type="InterPro" id="IPR036291">
    <property type="entry name" value="NAD(P)-bd_dom_sf"/>
</dbReference>
<dbReference type="OrthoDB" id="9810935at2"/>
<name>A0A2T5MG55_9GAMM</name>
<dbReference type="Pfam" id="PF00106">
    <property type="entry name" value="adh_short"/>
    <property type="match status" value="1"/>
</dbReference>
<dbReference type="InterPro" id="IPR002347">
    <property type="entry name" value="SDR_fam"/>
</dbReference>
<evidence type="ECO:0000256" key="1">
    <source>
        <dbReference type="ARBA" id="ARBA00006484"/>
    </source>
</evidence>
<comment type="similarity">
    <text evidence="1 2">Belongs to the short-chain dehydrogenases/reductases (SDR) family.</text>
</comment>
<dbReference type="CDD" id="cd05233">
    <property type="entry name" value="SDR_c"/>
    <property type="match status" value="1"/>
</dbReference>
<dbReference type="EMBL" id="QANS01000003">
    <property type="protein sequence ID" value="PTU31568.1"/>
    <property type="molecule type" value="Genomic_DNA"/>
</dbReference>
<evidence type="ECO:0000256" key="2">
    <source>
        <dbReference type="RuleBase" id="RU000363"/>
    </source>
</evidence>
<accession>A0A2T5MG55</accession>
<dbReference type="RefSeq" id="WP_107940112.1">
    <property type="nucleotide sequence ID" value="NZ_QANS01000003.1"/>
</dbReference>
<evidence type="ECO:0000313" key="3">
    <source>
        <dbReference type="EMBL" id="PTU31568.1"/>
    </source>
</evidence>
<sequence length="281" mass="29450">MTNNLKDHVALITGASRGIGRAIAQRLAAHGAAVVVSASPRSLDGLRETVALIEQAGGRAAFLASDLSNDVERATLVARATEKFGAIDILINNAAGISAYAPPSKIDLAARRSMFELNFQAPVDLIQQALPAMKEKGWGRIVNISSEMAEQPQPPFEGPAKMIHALALYGASKAALERTSLGLAAELDGSHIDVSVLSPYKIAVTEGALAIAKQMQTSHPEWLEPVEMMAEAAYQLVIGSHNGLITHSRALLLSLNATLHALDGKTALGDGSTPASAVIQL</sequence>
<keyword evidence="4" id="KW-1185">Reference proteome</keyword>
<dbReference type="PANTHER" id="PTHR42879">
    <property type="entry name" value="3-OXOACYL-(ACYL-CARRIER-PROTEIN) REDUCTASE"/>
    <property type="match status" value="1"/>
</dbReference>
<evidence type="ECO:0000313" key="4">
    <source>
        <dbReference type="Proteomes" id="UP000244248"/>
    </source>
</evidence>
<gene>
    <name evidence="3" type="ORF">CJD38_09580</name>
</gene>
<protein>
    <submittedName>
        <fullName evidence="3">2-ketogluconate reductase</fullName>
    </submittedName>
</protein>
<dbReference type="PRINTS" id="PR00081">
    <property type="entry name" value="GDHRDH"/>
</dbReference>
<proteinExistence type="inferred from homology"/>
<dbReference type="Proteomes" id="UP000244248">
    <property type="component" value="Unassembled WGS sequence"/>
</dbReference>